<protein>
    <submittedName>
        <fullName evidence="1">Uncharacterized protein</fullName>
    </submittedName>
</protein>
<name>A0ABS9RZJ3_9GAMM</name>
<comment type="caution">
    <text evidence="1">The sequence shown here is derived from an EMBL/GenBank/DDBJ whole genome shotgun (WGS) entry which is preliminary data.</text>
</comment>
<evidence type="ECO:0000313" key="2">
    <source>
        <dbReference type="Proteomes" id="UP001202117"/>
    </source>
</evidence>
<dbReference type="Proteomes" id="UP001202117">
    <property type="component" value="Unassembled WGS sequence"/>
</dbReference>
<dbReference type="RefSeq" id="WP_240569824.1">
    <property type="nucleotide sequence ID" value="NZ_JAKVPY010000034.1"/>
</dbReference>
<reference evidence="1 2" key="1">
    <citation type="submission" date="2022-02" db="EMBL/GenBank/DDBJ databases">
        <title>Halomonas fukangensis sp. nov., a halophilic bacterium isolated from a bulk soil of Kalidium foliatum at Fukang.</title>
        <authorList>
            <person name="Huang Y."/>
        </authorList>
    </citation>
    <scope>NUCLEOTIDE SEQUENCE [LARGE SCALE GENOMIC DNA]</scope>
    <source>
        <strain evidence="1 2">EGI 63088</strain>
    </source>
</reference>
<dbReference type="EMBL" id="JAKVPY010000034">
    <property type="protein sequence ID" value="MCH4565278.1"/>
    <property type="molecule type" value="Genomic_DNA"/>
</dbReference>
<proteinExistence type="predicted"/>
<sequence>MMIHWRWSAQREFYHVAGILPTSAMREHGAGQINAGGVPELHQHDVPPRQPLYFIEFSPAA</sequence>
<gene>
    <name evidence="1" type="ORF">MKP05_19445</name>
</gene>
<organism evidence="1 2">
    <name type="scientific">Halomonas flagellata</name>
    <dbReference type="NCBI Taxonomy" id="2920385"/>
    <lineage>
        <taxon>Bacteria</taxon>
        <taxon>Pseudomonadati</taxon>
        <taxon>Pseudomonadota</taxon>
        <taxon>Gammaproteobacteria</taxon>
        <taxon>Oceanospirillales</taxon>
        <taxon>Halomonadaceae</taxon>
        <taxon>Halomonas</taxon>
    </lineage>
</organism>
<keyword evidence="2" id="KW-1185">Reference proteome</keyword>
<evidence type="ECO:0000313" key="1">
    <source>
        <dbReference type="EMBL" id="MCH4565278.1"/>
    </source>
</evidence>
<accession>A0ABS9RZJ3</accession>